<reference evidence="2 3" key="1">
    <citation type="submission" date="2010-04" db="EMBL/GenBank/DDBJ databases">
        <title>The genome of Herbaspirillum seropedicae SmR1, an endophytic, nitrogen-fixing, plant-growth promoting beta-Proteobacteria.</title>
        <authorList>
            <person name="Pedrosa F.O."/>
            <person name="Monteiro R.A."/>
            <person name="Wassem R."/>
            <person name="Cruz L.M."/>
            <person name="Ayub R.A."/>
            <person name="Colauto N.B."/>
            <person name="Fernandez M.A."/>
            <person name="Fungaro M.H.P."/>
            <person name="Grisard E.C."/>
            <person name="Hungria M."/>
            <person name="Madeira H.M.F."/>
            <person name="Nodari R.O."/>
            <person name="Osaku C.A."/>
            <person name="Petzl-Erler M.L."/>
            <person name="Terenzi H."/>
            <person name="Vieira L.G.E."/>
            <person name="Almeida M.I.M."/>
            <person name="Alves L.R."/>
            <person name="Arantes O.M.N."/>
            <person name="Balsanelli E."/>
            <person name="Barcellos F.G."/>
            <person name="Baura V.A."/>
            <person name="Binde D.R."/>
            <person name="Campo R.J."/>
            <person name="Chubatsu L.S."/>
            <person name="Chueire L.M.O."/>
            <person name="Ciferri R.R."/>
            <person name="Correa L.C."/>
            <person name="da Conceicao Silva J.L."/>
            <person name="Dabul A.N.G."/>
            <person name="Dambros B.P."/>
            <person name="Faoro H."/>
            <person name="Favetti A."/>
            <person name="Friedermann G."/>
            <person name="Furlaneto M.C."/>
            <person name="Gasques L.S."/>
            <person name="Gimenes C.C.T."/>
            <person name="Gioppo N.M.R."/>
            <person name="Glienke-Blanco C."/>
            <person name="Godoy L.P."/>
            <person name="Guerra M.P."/>
            <person name="Karp S."/>
            <person name="Kava-Cordeiro V."/>
            <person name="Margarido V.P."/>
            <person name="Mathioni S.M."/>
            <person name="Menck-Soares M.A."/>
            <person name="Murace N.K."/>
            <person name="Nicolas M.F."/>
            <person name="Oliveira C.E.C."/>
            <person name="Pagnan N.A.B."/>
            <person name="Pamphile J.A."/>
            <person name="Patussi E.V."/>
            <person name="Pereira L.F.P."/>
            <person name="Pereira-Ferrari L."/>
            <person name="Pinto F.G.S."/>
            <person name="Precoma C."/>
            <person name="Prioli A.J."/>
            <person name="Prioli S.M.A.P."/>
            <person name="Raittz R.T."/>
            <person name="Ramos H.J.O."/>
            <person name="Ribeiro E.M.S.F."/>
            <person name="Rigo L.U."/>
            <person name="Rocha C.L.M.S.C."/>
            <person name="Rocha S.N."/>
            <person name="Santos K."/>
            <person name="Satori D."/>
            <person name="Silva A.G."/>
            <person name="Simao R.C.G."/>
            <person name="Soares M.A.M."/>
            <person name="Souza E.M."/>
            <person name="Steffens M.B.R."/>
            <person name="Steindel M."/>
            <person name="Tadra-Sfeir M.Z."/>
            <person name="Takahashi E.K."/>
            <person name="Torres R.A."/>
            <person name="Valle J.S."/>
            <person name="Vernal J.I."/>
            <person name="Vilas-Boas L.A."/>
            <person name="Watanabe M.A.E."/>
            <person name="Weiss V.A."/>
            <person name="Yates M.A."/>
            <person name="Souza E.M."/>
        </authorList>
    </citation>
    <scope>NUCLEOTIDE SEQUENCE [LARGE SCALE GENOMIC DNA]</scope>
    <source>
        <strain evidence="2 3">SmR1</strain>
    </source>
</reference>
<sequence>MARGGQSSLKCGLRAGIVRSGQTAQAAAATFKSGIVKDDPPAVAPRDASSRPARPRPQAHPT</sequence>
<feature type="region of interest" description="Disordered" evidence="1">
    <location>
        <begin position="32"/>
        <end position="62"/>
    </location>
</feature>
<dbReference type="AlphaFoldDB" id="D8IT73"/>
<dbReference type="KEGG" id="hse:Hsero_2132"/>
<keyword evidence="3" id="KW-1185">Reference proteome</keyword>
<dbReference type="STRING" id="757424.Hsero_2132"/>
<gene>
    <name evidence="2" type="ordered locus">Hsero_2132</name>
</gene>
<dbReference type="HOGENOM" id="CLU_2898065_0_0_4"/>
<evidence type="ECO:0000313" key="3">
    <source>
        <dbReference type="Proteomes" id="UP000000329"/>
    </source>
</evidence>
<proteinExistence type="predicted"/>
<evidence type="ECO:0000256" key="1">
    <source>
        <dbReference type="SAM" id="MobiDB-lite"/>
    </source>
</evidence>
<accession>D8IT73</accession>
<dbReference type="Proteomes" id="UP000000329">
    <property type="component" value="Chromosome"/>
</dbReference>
<organism evidence="2 3">
    <name type="scientific">Herbaspirillum seropedicae (strain SmR1)</name>
    <dbReference type="NCBI Taxonomy" id="757424"/>
    <lineage>
        <taxon>Bacteria</taxon>
        <taxon>Pseudomonadati</taxon>
        <taxon>Pseudomonadota</taxon>
        <taxon>Betaproteobacteria</taxon>
        <taxon>Burkholderiales</taxon>
        <taxon>Oxalobacteraceae</taxon>
        <taxon>Herbaspirillum</taxon>
    </lineage>
</organism>
<dbReference type="EMBL" id="CP002039">
    <property type="protein sequence ID" value="ADJ63632.1"/>
    <property type="molecule type" value="Genomic_DNA"/>
</dbReference>
<evidence type="ECO:0000313" key="2">
    <source>
        <dbReference type="EMBL" id="ADJ63632.1"/>
    </source>
</evidence>
<protein>
    <submittedName>
        <fullName evidence="2">Uncharacterized protein</fullName>
    </submittedName>
</protein>
<name>D8IT73_HERSS</name>